<gene>
    <name evidence="1" type="ORF">CCMP2556_LOCUS26755</name>
</gene>
<organism evidence="1 2">
    <name type="scientific">Durusdinium trenchii</name>
    <dbReference type="NCBI Taxonomy" id="1381693"/>
    <lineage>
        <taxon>Eukaryota</taxon>
        <taxon>Sar</taxon>
        <taxon>Alveolata</taxon>
        <taxon>Dinophyceae</taxon>
        <taxon>Suessiales</taxon>
        <taxon>Symbiodiniaceae</taxon>
        <taxon>Durusdinium</taxon>
    </lineage>
</organism>
<dbReference type="Proteomes" id="UP001642484">
    <property type="component" value="Unassembled WGS sequence"/>
</dbReference>
<sequence length="414" mass="47115">MCFIALDVNCLHCSKHESKPKAPKSIVFGTFVCGHLSTSYCDMCEAAEKGQASLTICGGGLSAMGSSLLVRLLHVQAPKVLIATVLLLLWQENLSFDGSLDFFELFAGQAEVTKCWRDHGFRCCNIDLEYAECMDFERRSCFALCLWAILNQAPDGVNLLAPVCGSWSTVSRGSTLRTFINPMGHQQFSSVGFGNRMTSKCVLLILVILAKNLIFILEQPSQSLMPRHKRLEWLVNRVAYVYEVHFWQMHYGKDCPKRTLVLSNLRTIDMLDRGVLTKAEKDVKHTLETTRKYIDRSGVARFQGNCNLKSTQAYTRAFGERLLELCRLGKGDARYDLRTRGKFSQGKSDRELFEDLKIGDIWYESKCHETFFYLYSSKHVRIPDSWAVSMEKFKKELSAEVKLVEENPDRQTCL</sequence>
<reference evidence="1 2" key="1">
    <citation type="submission" date="2024-02" db="EMBL/GenBank/DDBJ databases">
        <authorList>
            <person name="Chen Y."/>
            <person name="Shah S."/>
            <person name="Dougan E. K."/>
            <person name="Thang M."/>
            <person name="Chan C."/>
        </authorList>
    </citation>
    <scope>NUCLEOTIDE SEQUENCE [LARGE SCALE GENOMIC DNA]</scope>
</reference>
<name>A0ABP0MP28_9DINO</name>
<protein>
    <submittedName>
        <fullName evidence="1">Uncharacterized protein</fullName>
    </submittedName>
</protein>
<evidence type="ECO:0000313" key="2">
    <source>
        <dbReference type="Proteomes" id="UP001642484"/>
    </source>
</evidence>
<keyword evidence="2" id="KW-1185">Reference proteome</keyword>
<comment type="caution">
    <text evidence="1">The sequence shown here is derived from an EMBL/GenBank/DDBJ whole genome shotgun (WGS) entry which is preliminary data.</text>
</comment>
<dbReference type="EMBL" id="CAXAMN010018890">
    <property type="protein sequence ID" value="CAK9053220.1"/>
    <property type="molecule type" value="Genomic_DNA"/>
</dbReference>
<accession>A0ABP0MP28</accession>
<proteinExistence type="predicted"/>
<evidence type="ECO:0000313" key="1">
    <source>
        <dbReference type="EMBL" id="CAK9053220.1"/>
    </source>
</evidence>